<sequence length="134" mass="15453">MVEDPKDGQQIVRIIASREQSPRIVTIPPKFRKNVWVKRGDFILVELIEDLKQKFVSSRTYQYINAGIWPECFKRDYNVPNGRCASNYVKKSCDENVEKFDEKFSGSCLLSPNRNRPSLLAVFEDESASSEDDS</sequence>
<dbReference type="Gene3D" id="2.40.50.140">
    <property type="entry name" value="Nucleic acid-binding proteins"/>
    <property type="match status" value="1"/>
</dbReference>
<evidence type="ECO:0000259" key="5">
    <source>
        <dbReference type="Pfam" id="PF01176"/>
    </source>
</evidence>
<evidence type="ECO:0000313" key="6">
    <source>
        <dbReference type="EnsemblMetazoa" id="GPPI039989-PA"/>
    </source>
</evidence>
<dbReference type="EMBL" id="JXJN01020151">
    <property type="status" value="NOT_ANNOTATED_CDS"/>
    <property type="molecule type" value="Genomic_DNA"/>
</dbReference>
<evidence type="ECO:0000256" key="4">
    <source>
        <dbReference type="ARBA" id="ARBA00031998"/>
    </source>
</evidence>
<keyword evidence="3" id="KW-0694">RNA-binding</keyword>
<dbReference type="InterPro" id="IPR001253">
    <property type="entry name" value="TIF_eIF-1A"/>
</dbReference>
<evidence type="ECO:0000313" key="7">
    <source>
        <dbReference type="Proteomes" id="UP000092460"/>
    </source>
</evidence>
<dbReference type="VEuPathDB" id="VectorBase:GPPI039989"/>
<comment type="similarity">
    <text evidence="1">Belongs to the EIF1AD family.</text>
</comment>
<protein>
    <recommendedName>
        <fullName evidence="2">Probable RNA-binding protein EIF1AD</fullName>
    </recommendedName>
    <alternativeName>
        <fullName evidence="4">Eukaryotic translation initiation factor 1A domain-containing protein</fullName>
    </alternativeName>
</protein>
<dbReference type="InterPro" id="IPR006196">
    <property type="entry name" value="RNA-binding_domain_S1_IF1"/>
</dbReference>
<feature type="domain" description="S1-like" evidence="5">
    <location>
        <begin position="19"/>
        <end position="49"/>
    </location>
</feature>
<dbReference type="PANTHER" id="PTHR21641">
    <property type="entry name" value="TRANSLATION INITIATION FACTOR-RELATED"/>
    <property type="match status" value="1"/>
</dbReference>
<dbReference type="AlphaFoldDB" id="A0A1B0BTG8"/>
<name>A0A1B0BTG8_9MUSC</name>
<accession>A0A1B0BTG8</accession>
<proteinExistence type="inferred from homology"/>
<dbReference type="GO" id="GO:0005634">
    <property type="term" value="C:nucleus"/>
    <property type="evidence" value="ECO:0007669"/>
    <property type="project" value="TreeGrafter"/>
</dbReference>
<dbReference type="InterPro" id="IPR012340">
    <property type="entry name" value="NA-bd_OB-fold"/>
</dbReference>
<evidence type="ECO:0000256" key="3">
    <source>
        <dbReference type="ARBA" id="ARBA00022884"/>
    </source>
</evidence>
<dbReference type="Proteomes" id="UP000092460">
    <property type="component" value="Unassembled WGS sequence"/>
</dbReference>
<dbReference type="SMART" id="SM00652">
    <property type="entry name" value="eIF1a"/>
    <property type="match status" value="1"/>
</dbReference>
<dbReference type="GO" id="GO:0003723">
    <property type="term" value="F:RNA binding"/>
    <property type="evidence" value="ECO:0007669"/>
    <property type="project" value="UniProtKB-KW"/>
</dbReference>
<evidence type="ECO:0000256" key="1">
    <source>
        <dbReference type="ARBA" id="ARBA00007340"/>
    </source>
</evidence>
<dbReference type="GO" id="GO:0003743">
    <property type="term" value="F:translation initiation factor activity"/>
    <property type="evidence" value="ECO:0007669"/>
    <property type="project" value="InterPro"/>
</dbReference>
<reference evidence="6" key="2">
    <citation type="submission" date="2020-05" db="UniProtKB">
        <authorList>
            <consortium name="EnsemblMetazoa"/>
        </authorList>
    </citation>
    <scope>IDENTIFICATION</scope>
    <source>
        <strain evidence="6">IAEA</strain>
    </source>
</reference>
<dbReference type="EnsemblMetazoa" id="GPPI039989-RA">
    <property type="protein sequence ID" value="GPPI039989-PA"/>
    <property type="gene ID" value="GPPI039989"/>
</dbReference>
<dbReference type="InterPro" id="IPR039294">
    <property type="entry name" value="EIF1AD"/>
</dbReference>
<keyword evidence="7" id="KW-1185">Reference proteome</keyword>
<organism evidence="6 7">
    <name type="scientific">Glossina palpalis gambiensis</name>
    <dbReference type="NCBI Taxonomy" id="67801"/>
    <lineage>
        <taxon>Eukaryota</taxon>
        <taxon>Metazoa</taxon>
        <taxon>Ecdysozoa</taxon>
        <taxon>Arthropoda</taxon>
        <taxon>Hexapoda</taxon>
        <taxon>Insecta</taxon>
        <taxon>Pterygota</taxon>
        <taxon>Neoptera</taxon>
        <taxon>Endopterygota</taxon>
        <taxon>Diptera</taxon>
        <taxon>Brachycera</taxon>
        <taxon>Muscomorpha</taxon>
        <taxon>Hippoboscoidea</taxon>
        <taxon>Glossinidae</taxon>
        <taxon>Glossina</taxon>
    </lineage>
</organism>
<evidence type="ECO:0000256" key="2">
    <source>
        <dbReference type="ARBA" id="ARBA00020989"/>
    </source>
</evidence>
<reference evidence="7" key="1">
    <citation type="submission" date="2015-01" db="EMBL/GenBank/DDBJ databases">
        <authorList>
            <person name="Aksoy S."/>
            <person name="Warren W."/>
            <person name="Wilson R.K."/>
        </authorList>
    </citation>
    <scope>NUCLEOTIDE SEQUENCE [LARGE SCALE GENOMIC DNA]</scope>
    <source>
        <strain evidence="7">IAEA</strain>
    </source>
</reference>
<dbReference type="Pfam" id="PF01176">
    <property type="entry name" value="eIF-1a"/>
    <property type="match status" value="1"/>
</dbReference>
<dbReference type="SUPFAM" id="SSF50249">
    <property type="entry name" value="Nucleic acid-binding proteins"/>
    <property type="match status" value="1"/>
</dbReference>
<dbReference type="PANTHER" id="PTHR21641:SF0">
    <property type="entry name" value="RNA-BINDING PROTEIN EIF1AD-RELATED"/>
    <property type="match status" value="1"/>
</dbReference>